<organism evidence="1 2">
    <name type="scientific">Paractinoplanes ferrugineus</name>
    <dbReference type="NCBI Taxonomy" id="113564"/>
    <lineage>
        <taxon>Bacteria</taxon>
        <taxon>Bacillati</taxon>
        <taxon>Actinomycetota</taxon>
        <taxon>Actinomycetes</taxon>
        <taxon>Micromonosporales</taxon>
        <taxon>Micromonosporaceae</taxon>
        <taxon>Paractinoplanes</taxon>
    </lineage>
</organism>
<comment type="caution">
    <text evidence="1">The sequence shown here is derived from an EMBL/GenBank/DDBJ whole genome shotgun (WGS) entry which is preliminary data.</text>
</comment>
<dbReference type="AlphaFoldDB" id="A0A919J8J6"/>
<dbReference type="Pfam" id="PF13599">
    <property type="entry name" value="Pentapeptide_4"/>
    <property type="match status" value="1"/>
</dbReference>
<dbReference type="InterPro" id="IPR051082">
    <property type="entry name" value="Pentapeptide-BTB/POZ_domain"/>
</dbReference>
<reference evidence="1" key="1">
    <citation type="submission" date="2021-01" db="EMBL/GenBank/DDBJ databases">
        <title>Whole genome shotgun sequence of Actinoplanes ferrugineus NBRC 15555.</title>
        <authorList>
            <person name="Komaki H."/>
            <person name="Tamura T."/>
        </authorList>
    </citation>
    <scope>NUCLEOTIDE SEQUENCE</scope>
    <source>
        <strain evidence="1">NBRC 15555</strain>
    </source>
</reference>
<dbReference type="SUPFAM" id="SSF141571">
    <property type="entry name" value="Pentapeptide repeat-like"/>
    <property type="match status" value="1"/>
</dbReference>
<protein>
    <recommendedName>
        <fullName evidence="3">Pentapeptide repeat-containing protein</fullName>
    </recommendedName>
</protein>
<accession>A0A919J8J6</accession>
<keyword evidence="2" id="KW-1185">Reference proteome</keyword>
<evidence type="ECO:0008006" key="3">
    <source>
        <dbReference type="Google" id="ProtNLM"/>
    </source>
</evidence>
<gene>
    <name evidence="1" type="ORF">Afe05nite_68530</name>
</gene>
<dbReference type="InterPro" id="IPR001646">
    <property type="entry name" value="5peptide_repeat"/>
</dbReference>
<dbReference type="Proteomes" id="UP000598174">
    <property type="component" value="Unassembled WGS sequence"/>
</dbReference>
<dbReference type="EMBL" id="BOMM01000060">
    <property type="protein sequence ID" value="GIE15013.1"/>
    <property type="molecule type" value="Genomic_DNA"/>
</dbReference>
<evidence type="ECO:0000313" key="2">
    <source>
        <dbReference type="Proteomes" id="UP000598174"/>
    </source>
</evidence>
<proteinExistence type="predicted"/>
<dbReference type="PANTHER" id="PTHR14136">
    <property type="entry name" value="BTB_POZ DOMAIN-CONTAINING PROTEIN KCTD9"/>
    <property type="match status" value="1"/>
</dbReference>
<dbReference type="PANTHER" id="PTHR14136:SF17">
    <property type="entry name" value="BTB_POZ DOMAIN-CONTAINING PROTEIN KCTD9"/>
    <property type="match status" value="1"/>
</dbReference>
<name>A0A919J8J6_9ACTN</name>
<evidence type="ECO:0000313" key="1">
    <source>
        <dbReference type="EMBL" id="GIE15013.1"/>
    </source>
</evidence>
<dbReference type="RefSeq" id="WP_203821397.1">
    <property type="nucleotide sequence ID" value="NZ_BAAABP010000055.1"/>
</dbReference>
<sequence>MPDLESLPYARHLRPFDGELGYDGDHHEVHLDGAEFDETRAPGSRFAESAMTGLTFTGGTFDHVRLDDVWISRCRWIGGDWSDSQLLGVHLQDSAMAGVQAYRGYWRRVQLRSCKLDSLNLRGAKLQDVEFRDCDLTEVDFTDATLINVTFPGSALRRARFTKATPKKLDFRGARELDVAQGWESLRGATIGSQQLAEIAPSLAHVLGIVVTDR</sequence>
<dbReference type="Gene3D" id="2.160.20.80">
    <property type="entry name" value="E3 ubiquitin-protein ligase SopA"/>
    <property type="match status" value="1"/>
</dbReference>